<accession>A0A0E9LVI9</accession>
<evidence type="ECO:0000313" key="3">
    <source>
        <dbReference type="Proteomes" id="UP000032900"/>
    </source>
</evidence>
<name>A0A0E9LVI9_9BACT</name>
<keyword evidence="1" id="KW-0812">Transmembrane</keyword>
<evidence type="ECO:0000313" key="2">
    <source>
        <dbReference type="EMBL" id="GAO29592.1"/>
    </source>
</evidence>
<dbReference type="EMBL" id="BAZW01000010">
    <property type="protein sequence ID" value="GAO29592.1"/>
    <property type="molecule type" value="Genomic_DNA"/>
</dbReference>
<dbReference type="OrthoDB" id="981124at2"/>
<dbReference type="Gene3D" id="1.10.150.280">
    <property type="entry name" value="AF1531-like domain"/>
    <property type="match status" value="1"/>
</dbReference>
<dbReference type="RefSeq" id="WP_062123985.1">
    <property type="nucleotide sequence ID" value="NZ_BAZW01000010.1"/>
</dbReference>
<dbReference type="Pfam" id="PF12836">
    <property type="entry name" value="HHH_3"/>
    <property type="match status" value="2"/>
</dbReference>
<keyword evidence="1" id="KW-0472">Membrane</keyword>
<dbReference type="SUPFAM" id="SSF47781">
    <property type="entry name" value="RuvA domain 2-like"/>
    <property type="match status" value="3"/>
</dbReference>
<dbReference type="STRING" id="1236989.JCM15548_11794"/>
<protein>
    <submittedName>
        <fullName evidence="2">Uncharacterized protein</fullName>
    </submittedName>
</protein>
<dbReference type="Proteomes" id="UP000032900">
    <property type="component" value="Unassembled WGS sequence"/>
</dbReference>
<reference evidence="2 3" key="1">
    <citation type="journal article" date="2015" name="Microbes Environ.">
        <title>Distribution and evolution of nitrogen fixation genes in the phylum bacteroidetes.</title>
        <authorList>
            <person name="Inoue J."/>
            <person name="Oshima K."/>
            <person name="Suda W."/>
            <person name="Sakamoto M."/>
            <person name="Iino T."/>
            <person name="Noda S."/>
            <person name="Hongoh Y."/>
            <person name="Hattori M."/>
            <person name="Ohkuma M."/>
        </authorList>
    </citation>
    <scope>NUCLEOTIDE SEQUENCE [LARGE SCALE GENOMIC DNA]</scope>
    <source>
        <strain evidence="2">JCM 15548</strain>
    </source>
</reference>
<organism evidence="2 3">
    <name type="scientific">Geofilum rubicundum JCM 15548</name>
    <dbReference type="NCBI Taxonomy" id="1236989"/>
    <lineage>
        <taxon>Bacteria</taxon>
        <taxon>Pseudomonadati</taxon>
        <taxon>Bacteroidota</taxon>
        <taxon>Bacteroidia</taxon>
        <taxon>Marinilabiliales</taxon>
        <taxon>Marinilabiliaceae</taxon>
        <taxon>Geofilum</taxon>
    </lineage>
</organism>
<dbReference type="Gene3D" id="1.10.150.320">
    <property type="entry name" value="Photosystem II 12 kDa extrinsic protein"/>
    <property type="match status" value="1"/>
</dbReference>
<dbReference type="InterPro" id="IPR051675">
    <property type="entry name" value="Endo/Exo/Phosphatase_dom_1"/>
</dbReference>
<dbReference type="PANTHER" id="PTHR21180:SF32">
    <property type="entry name" value="ENDONUCLEASE_EXONUCLEASE_PHOSPHATASE FAMILY DOMAIN-CONTAINING PROTEIN 1"/>
    <property type="match status" value="1"/>
</dbReference>
<sequence>MLKDLLTLSRKEQRGLLVLVVLLILMLLIRIGIPYLYPPVDFSHYVTDSVRYYWEILDEEVLTDKPSLAKLDVKSLRPFDPNKVDSQQLVAFGLDPRTAANWIKYLKAGGGFSSAADIGKLYGMSDDWLAAVTPYVEIPPGQSAPFVNNKRADRPVFLDLNRMDSVALWATGWPSEMVDSVLRWQQESWFPERYQKRRLSLWNLDSLMRTRATMAPKYSTYYAHEAIEIQINQADTAVWAVLKGVGPVLSRRIVNYRKALGGFVSVEQVAEVYGISPVLFEDIKPQLVLDSAKIETIDLNRASLRRLRNHPYMDFYMAKAIVDARRSNGPFVSLDQIAQLEVFEPDLWKKLKNYLMVEAPQQ</sequence>
<evidence type="ECO:0000256" key="1">
    <source>
        <dbReference type="SAM" id="Phobius"/>
    </source>
</evidence>
<gene>
    <name evidence="2" type="ORF">JCM15548_11794</name>
</gene>
<dbReference type="GO" id="GO:0015628">
    <property type="term" value="P:protein secretion by the type II secretion system"/>
    <property type="evidence" value="ECO:0007669"/>
    <property type="project" value="TreeGrafter"/>
</dbReference>
<proteinExistence type="predicted"/>
<feature type="transmembrane region" description="Helical" evidence="1">
    <location>
        <begin position="16"/>
        <end position="37"/>
    </location>
</feature>
<keyword evidence="3" id="KW-1185">Reference proteome</keyword>
<dbReference type="InterPro" id="IPR010994">
    <property type="entry name" value="RuvA_2-like"/>
</dbReference>
<dbReference type="GO" id="GO:0015627">
    <property type="term" value="C:type II protein secretion system complex"/>
    <property type="evidence" value="ECO:0007669"/>
    <property type="project" value="TreeGrafter"/>
</dbReference>
<comment type="caution">
    <text evidence="2">The sequence shown here is derived from an EMBL/GenBank/DDBJ whole genome shotgun (WGS) entry which is preliminary data.</text>
</comment>
<keyword evidence="1" id="KW-1133">Transmembrane helix</keyword>
<dbReference type="AlphaFoldDB" id="A0A0E9LVI9"/>
<dbReference type="PANTHER" id="PTHR21180">
    <property type="entry name" value="ENDONUCLEASE/EXONUCLEASE/PHOSPHATASE FAMILY DOMAIN-CONTAINING PROTEIN 1"/>
    <property type="match status" value="1"/>
</dbReference>